<accession>A0A1I7RYM0</accession>
<dbReference type="EMBL" id="CAJFDI010000002">
    <property type="protein sequence ID" value="CAD5213414.1"/>
    <property type="molecule type" value="Genomic_DNA"/>
</dbReference>
<proteinExistence type="predicted"/>
<protein>
    <submittedName>
        <fullName evidence="4">(pine wood nematode) hypothetical protein</fullName>
    </submittedName>
    <submittedName>
        <fullName evidence="7">Saposin B-type domain-containing protein</fullName>
    </submittedName>
</protein>
<keyword evidence="2" id="KW-0732">Signal</keyword>
<dbReference type="PROSITE" id="PS50015">
    <property type="entry name" value="SAP_B"/>
    <property type="match status" value="1"/>
</dbReference>
<evidence type="ECO:0000313" key="4">
    <source>
        <dbReference type="EMBL" id="CAD5213414.1"/>
    </source>
</evidence>
<name>A0A1I7RYM0_BURXY</name>
<dbReference type="EMBL" id="CAJFCV020000002">
    <property type="protein sequence ID" value="CAG9092535.1"/>
    <property type="molecule type" value="Genomic_DNA"/>
</dbReference>
<evidence type="ECO:0000313" key="5">
    <source>
        <dbReference type="Proteomes" id="UP000095284"/>
    </source>
</evidence>
<dbReference type="SMR" id="A0A1I7RYM0"/>
<dbReference type="Proteomes" id="UP000659654">
    <property type="component" value="Unassembled WGS sequence"/>
</dbReference>
<feature type="chain" id="PRO_5035359508" evidence="2">
    <location>
        <begin position="17"/>
        <end position="144"/>
    </location>
</feature>
<dbReference type="OrthoDB" id="10372719at2759"/>
<feature type="domain" description="Saposin B-type" evidence="3">
    <location>
        <begin position="59"/>
        <end position="144"/>
    </location>
</feature>
<evidence type="ECO:0000313" key="7">
    <source>
        <dbReference type="WBParaSite" id="BXY_0583800.1"/>
    </source>
</evidence>
<reference evidence="4" key="2">
    <citation type="submission" date="2020-09" db="EMBL/GenBank/DDBJ databases">
        <authorList>
            <person name="Kikuchi T."/>
        </authorList>
    </citation>
    <scope>NUCLEOTIDE SEQUENCE</scope>
    <source>
        <strain evidence="4">Ka4C1</strain>
    </source>
</reference>
<dbReference type="AlphaFoldDB" id="A0A1I7RYM0"/>
<dbReference type="Proteomes" id="UP000095284">
    <property type="component" value="Unplaced"/>
</dbReference>
<evidence type="ECO:0000256" key="2">
    <source>
        <dbReference type="SAM" id="SignalP"/>
    </source>
</evidence>
<keyword evidence="6" id="KW-1185">Reference proteome</keyword>
<dbReference type="Gene3D" id="1.10.225.10">
    <property type="entry name" value="Saposin-like"/>
    <property type="match status" value="1"/>
</dbReference>
<dbReference type="InterPro" id="IPR011001">
    <property type="entry name" value="Saposin-like"/>
</dbReference>
<evidence type="ECO:0000259" key="3">
    <source>
        <dbReference type="PROSITE" id="PS50015"/>
    </source>
</evidence>
<sequence>MKVLFLALAVLATAQAAVLDRETALHLEELRLELISALEKNSFAQQNPLLENVEIQKLGKFLCKPCQALFELIKVELQNAKKIEKAILLPTIHRYCHEKLGKIEQLEHLCANLADEALARLADWIQEESNKIEPDRVCVFLHAC</sequence>
<feature type="signal peptide" evidence="2">
    <location>
        <begin position="1"/>
        <end position="16"/>
    </location>
</feature>
<dbReference type="InterPro" id="IPR008139">
    <property type="entry name" value="SaposinB_dom"/>
</dbReference>
<dbReference type="PHI-base" id="PHI:8662"/>
<dbReference type="Proteomes" id="UP000582659">
    <property type="component" value="Unassembled WGS sequence"/>
</dbReference>
<evidence type="ECO:0000256" key="1">
    <source>
        <dbReference type="ARBA" id="ARBA00023157"/>
    </source>
</evidence>
<dbReference type="WBParaSite" id="BXY_0583800.1">
    <property type="protein sequence ID" value="BXY_0583800.1"/>
    <property type="gene ID" value="BXY_0583800"/>
</dbReference>
<evidence type="ECO:0000313" key="6">
    <source>
        <dbReference type="Proteomes" id="UP000659654"/>
    </source>
</evidence>
<organism evidence="5 7">
    <name type="scientific">Bursaphelenchus xylophilus</name>
    <name type="common">Pinewood nematode worm</name>
    <name type="synonym">Aphelenchoides xylophilus</name>
    <dbReference type="NCBI Taxonomy" id="6326"/>
    <lineage>
        <taxon>Eukaryota</taxon>
        <taxon>Metazoa</taxon>
        <taxon>Ecdysozoa</taxon>
        <taxon>Nematoda</taxon>
        <taxon>Chromadorea</taxon>
        <taxon>Rhabditida</taxon>
        <taxon>Tylenchina</taxon>
        <taxon>Tylenchomorpha</taxon>
        <taxon>Aphelenchoidea</taxon>
        <taxon>Aphelenchoididae</taxon>
        <taxon>Bursaphelenchus</taxon>
    </lineage>
</organism>
<reference evidence="7" key="1">
    <citation type="submission" date="2016-11" db="UniProtKB">
        <authorList>
            <consortium name="WormBaseParasite"/>
        </authorList>
    </citation>
    <scope>IDENTIFICATION</scope>
</reference>
<keyword evidence="1" id="KW-1015">Disulfide bond</keyword>
<gene>
    <name evidence="4" type="ORF">BXYJ_LOCUS3018</name>
</gene>
<dbReference type="SUPFAM" id="SSF47862">
    <property type="entry name" value="Saposin"/>
    <property type="match status" value="1"/>
</dbReference>